<organism evidence="2 3">
    <name type="scientific">Clonorchis sinensis</name>
    <name type="common">Chinese liver fluke</name>
    <dbReference type="NCBI Taxonomy" id="79923"/>
    <lineage>
        <taxon>Eukaryota</taxon>
        <taxon>Metazoa</taxon>
        <taxon>Spiralia</taxon>
        <taxon>Lophotrochozoa</taxon>
        <taxon>Platyhelminthes</taxon>
        <taxon>Trematoda</taxon>
        <taxon>Digenea</taxon>
        <taxon>Opisthorchiida</taxon>
        <taxon>Opisthorchiata</taxon>
        <taxon>Opisthorchiidae</taxon>
        <taxon>Clonorchis</taxon>
    </lineage>
</organism>
<dbReference type="EMBL" id="DF144541">
    <property type="protein sequence ID" value="GAA57099.1"/>
    <property type="molecule type" value="Genomic_DNA"/>
</dbReference>
<name>G7YVW9_CLOSI</name>
<sequence length="400" mass="44922">MARNHRPEDLVIQTVPQSTYNHELLNFSDFISHPPSRGAIVLPIAHRRAGTKYLLMSKKSPTLSSQGEINLNVGARGITQRQRDPFATATEFLFPTTGTNALRGHCSMHAVQAPGDSDSPKKFHQLTLEHPGPAPITTVTPDRQDPKTPEEESVRRSITPKSNPRPNRLQRPTSPSRTWFVRTRAADQPRPPRTLIGRKYVLAFSTVGLPVSICEDSLANRNYNNNPKRLTQDVHVRGCTRTQVQRCDDVITPAMSAQSKHEAAVRDPYGKEFSMVAAGLLPNKAKEFVTAMNFGTTLSYRARLPKLGNCMNCEVTIVVDGPHYLVCISSLWIIHRQEIIAGGVDDSNQGVHTGHYRSAKLDITSEWDEVIKARNPVELKRIPETENWIDRTLRLYRYNQ</sequence>
<evidence type="ECO:0000313" key="3">
    <source>
        <dbReference type="Proteomes" id="UP000008909"/>
    </source>
</evidence>
<dbReference type="AlphaFoldDB" id="G7YVW9"/>
<proteinExistence type="predicted"/>
<accession>G7YVW9</accession>
<feature type="region of interest" description="Disordered" evidence="1">
    <location>
        <begin position="110"/>
        <end position="192"/>
    </location>
</feature>
<dbReference type="Proteomes" id="UP000008909">
    <property type="component" value="Unassembled WGS sequence"/>
</dbReference>
<evidence type="ECO:0000256" key="1">
    <source>
        <dbReference type="SAM" id="MobiDB-lite"/>
    </source>
</evidence>
<feature type="compositionally biased region" description="Basic and acidic residues" evidence="1">
    <location>
        <begin position="142"/>
        <end position="155"/>
    </location>
</feature>
<feature type="compositionally biased region" description="Polar residues" evidence="1">
    <location>
        <begin position="159"/>
        <end position="177"/>
    </location>
</feature>
<evidence type="ECO:0000313" key="2">
    <source>
        <dbReference type="EMBL" id="GAA57099.1"/>
    </source>
</evidence>
<keyword evidence="3" id="KW-1185">Reference proteome</keyword>
<reference evidence="2" key="1">
    <citation type="journal article" date="2011" name="Genome Biol.">
        <title>The draft genome of the carcinogenic human liver fluke Clonorchis sinensis.</title>
        <authorList>
            <person name="Wang X."/>
            <person name="Chen W."/>
            <person name="Huang Y."/>
            <person name="Sun J."/>
            <person name="Men J."/>
            <person name="Liu H."/>
            <person name="Luo F."/>
            <person name="Guo L."/>
            <person name="Lv X."/>
            <person name="Deng C."/>
            <person name="Zhou C."/>
            <person name="Fan Y."/>
            <person name="Li X."/>
            <person name="Huang L."/>
            <person name="Hu Y."/>
            <person name="Liang C."/>
            <person name="Hu X."/>
            <person name="Xu J."/>
            <person name="Yu X."/>
        </authorList>
    </citation>
    <scope>NUCLEOTIDE SEQUENCE [LARGE SCALE GENOMIC DNA]</scope>
    <source>
        <strain evidence="2">Henan</strain>
    </source>
</reference>
<gene>
    <name evidence="2" type="ORF">CLF_112156</name>
</gene>
<protein>
    <submittedName>
        <fullName evidence="2">Uncharacterized protein</fullName>
    </submittedName>
</protein>
<reference key="2">
    <citation type="submission" date="2011-10" db="EMBL/GenBank/DDBJ databases">
        <title>The genome and transcriptome sequence of Clonorchis sinensis provide insights into the carcinogenic liver fluke.</title>
        <authorList>
            <person name="Wang X."/>
            <person name="Huang Y."/>
            <person name="Chen W."/>
            <person name="Liu H."/>
            <person name="Guo L."/>
            <person name="Chen Y."/>
            <person name="Luo F."/>
            <person name="Zhou W."/>
            <person name="Sun J."/>
            <person name="Mao Q."/>
            <person name="Liang P."/>
            <person name="Zhou C."/>
            <person name="Tian Y."/>
            <person name="Men J."/>
            <person name="Lv X."/>
            <person name="Huang L."/>
            <person name="Zhou J."/>
            <person name="Hu Y."/>
            <person name="Li R."/>
            <person name="Zhang F."/>
            <person name="Lei H."/>
            <person name="Li X."/>
            <person name="Hu X."/>
            <person name="Liang C."/>
            <person name="Xu J."/>
            <person name="Wu Z."/>
            <person name="Yu X."/>
        </authorList>
    </citation>
    <scope>NUCLEOTIDE SEQUENCE</scope>
    <source>
        <strain>Henan</strain>
    </source>
</reference>